<reference evidence="3" key="1">
    <citation type="journal article" date="2019" name="Int. J. Syst. Evol. Microbiol.">
        <title>The Global Catalogue of Microorganisms (GCM) 10K type strain sequencing project: providing services to taxonomists for standard genome sequencing and annotation.</title>
        <authorList>
            <consortium name="The Broad Institute Genomics Platform"/>
            <consortium name="The Broad Institute Genome Sequencing Center for Infectious Disease"/>
            <person name="Wu L."/>
            <person name="Ma J."/>
        </authorList>
    </citation>
    <scope>NUCLEOTIDE SEQUENCE [LARGE SCALE GENOMIC DNA]</scope>
    <source>
        <strain evidence="3">JCM 6242</strain>
    </source>
</reference>
<dbReference type="EMBL" id="BAAAVI010000027">
    <property type="protein sequence ID" value="GAA2877915.1"/>
    <property type="molecule type" value="Genomic_DNA"/>
</dbReference>
<sequence>MRKAGMDVVGLVRQVKGAAGVRRVFGEPITIDGVTVIPVAKIVGGGGGGGGGGSTQGDEESGGGAGGGFGAAAVAVGVFAVKDGEVRWRPVVDVNRVIAGGQLVAIVALLTLGAVVRARFGNRPRPS</sequence>
<comment type="caution">
    <text evidence="2">The sequence shown here is derived from an EMBL/GenBank/DDBJ whole genome shotgun (WGS) entry which is preliminary data.</text>
</comment>
<dbReference type="Pfam" id="PF09579">
    <property type="entry name" value="Spore_YtfJ"/>
    <property type="match status" value="1"/>
</dbReference>
<keyword evidence="1" id="KW-1133">Transmembrane helix</keyword>
<name>A0ABP6IIS5_9ACTN</name>
<keyword evidence="1" id="KW-0472">Membrane</keyword>
<dbReference type="Proteomes" id="UP001500831">
    <property type="component" value="Unassembled WGS sequence"/>
</dbReference>
<feature type="transmembrane region" description="Helical" evidence="1">
    <location>
        <begin position="97"/>
        <end position="116"/>
    </location>
</feature>
<evidence type="ECO:0000313" key="2">
    <source>
        <dbReference type="EMBL" id="GAA2877915.1"/>
    </source>
</evidence>
<dbReference type="InterPro" id="IPR014229">
    <property type="entry name" value="Spore_YtfJ"/>
</dbReference>
<evidence type="ECO:0000256" key="1">
    <source>
        <dbReference type="SAM" id="Phobius"/>
    </source>
</evidence>
<accession>A0ABP6IIS5</accession>
<keyword evidence="1" id="KW-0812">Transmembrane</keyword>
<organism evidence="2 3">
    <name type="scientific">Streptosporangium fragile</name>
    <dbReference type="NCBI Taxonomy" id="46186"/>
    <lineage>
        <taxon>Bacteria</taxon>
        <taxon>Bacillati</taxon>
        <taxon>Actinomycetota</taxon>
        <taxon>Actinomycetes</taxon>
        <taxon>Streptosporangiales</taxon>
        <taxon>Streptosporangiaceae</taxon>
        <taxon>Streptosporangium</taxon>
    </lineage>
</organism>
<proteinExistence type="predicted"/>
<dbReference type="RefSeq" id="WP_344973450.1">
    <property type="nucleotide sequence ID" value="NZ_BAAAVI010000027.1"/>
</dbReference>
<evidence type="ECO:0008006" key="4">
    <source>
        <dbReference type="Google" id="ProtNLM"/>
    </source>
</evidence>
<evidence type="ECO:0000313" key="3">
    <source>
        <dbReference type="Proteomes" id="UP001500831"/>
    </source>
</evidence>
<protein>
    <recommendedName>
        <fullName evidence="4">Sporulation protein</fullName>
    </recommendedName>
</protein>
<keyword evidence="3" id="KW-1185">Reference proteome</keyword>
<gene>
    <name evidence="2" type="ORF">GCM10010517_39660</name>
</gene>